<comment type="caution">
    <text evidence="2">The sequence shown here is derived from an EMBL/GenBank/DDBJ whole genome shotgun (WGS) entry which is preliminary data.</text>
</comment>
<name>A0ABQ7LQX0_BRACM</name>
<evidence type="ECO:0000256" key="1">
    <source>
        <dbReference type="SAM" id="Phobius"/>
    </source>
</evidence>
<dbReference type="Proteomes" id="UP000823674">
    <property type="component" value="Chromosome A08"/>
</dbReference>
<organism evidence="2 3">
    <name type="scientific">Brassica rapa subsp. trilocularis</name>
    <dbReference type="NCBI Taxonomy" id="1813537"/>
    <lineage>
        <taxon>Eukaryota</taxon>
        <taxon>Viridiplantae</taxon>
        <taxon>Streptophyta</taxon>
        <taxon>Embryophyta</taxon>
        <taxon>Tracheophyta</taxon>
        <taxon>Spermatophyta</taxon>
        <taxon>Magnoliopsida</taxon>
        <taxon>eudicotyledons</taxon>
        <taxon>Gunneridae</taxon>
        <taxon>Pentapetalae</taxon>
        <taxon>rosids</taxon>
        <taxon>malvids</taxon>
        <taxon>Brassicales</taxon>
        <taxon>Brassicaceae</taxon>
        <taxon>Brassiceae</taxon>
        <taxon>Brassica</taxon>
    </lineage>
</organism>
<accession>A0ABQ7LQX0</accession>
<evidence type="ECO:0000313" key="2">
    <source>
        <dbReference type="EMBL" id="KAG5388965.1"/>
    </source>
</evidence>
<evidence type="ECO:0000313" key="3">
    <source>
        <dbReference type="Proteomes" id="UP000823674"/>
    </source>
</evidence>
<feature type="transmembrane region" description="Helical" evidence="1">
    <location>
        <begin position="80"/>
        <end position="97"/>
    </location>
</feature>
<reference evidence="2 3" key="1">
    <citation type="submission" date="2021-03" db="EMBL/GenBank/DDBJ databases">
        <authorList>
            <person name="King G.J."/>
            <person name="Bancroft I."/>
            <person name="Baten A."/>
            <person name="Bloomfield J."/>
            <person name="Borpatragohain P."/>
            <person name="He Z."/>
            <person name="Irish N."/>
            <person name="Irwin J."/>
            <person name="Liu K."/>
            <person name="Mauleon R.P."/>
            <person name="Moore J."/>
            <person name="Morris R."/>
            <person name="Ostergaard L."/>
            <person name="Wang B."/>
            <person name="Wells R."/>
        </authorList>
    </citation>
    <scope>NUCLEOTIDE SEQUENCE [LARGE SCALE GENOMIC DNA]</scope>
    <source>
        <strain evidence="2">R-o-18</strain>
        <tissue evidence="2">Leaf</tissue>
    </source>
</reference>
<dbReference type="EMBL" id="JADBGQ010000007">
    <property type="protein sequence ID" value="KAG5388965.1"/>
    <property type="molecule type" value="Genomic_DNA"/>
</dbReference>
<sequence length="99" mass="11200">MKGCLRTLFEDQAERSSVNRMEQEIELPGIKPKVSKCKGFVGVSPCSCASRLSIPYILLLCRFWLSFSAPRSSLSSRGNIPFFSIFMIILLNLTFIFET</sequence>
<keyword evidence="1" id="KW-0472">Membrane</keyword>
<gene>
    <name evidence="2" type="primary">A08p015270.1_BraROA</name>
    <name evidence="2" type="ORF">IGI04_030506</name>
</gene>
<keyword evidence="1" id="KW-1133">Transmembrane helix</keyword>
<protein>
    <submittedName>
        <fullName evidence="2">Uncharacterized protein</fullName>
    </submittedName>
</protein>
<keyword evidence="3" id="KW-1185">Reference proteome</keyword>
<keyword evidence="1" id="KW-0812">Transmembrane</keyword>
<proteinExistence type="predicted"/>